<feature type="region of interest" description="Disordered" evidence="1">
    <location>
        <begin position="1"/>
        <end position="22"/>
    </location>
</feature>
<keyword evidence="4" id="KW-1185">Reference proteome</keyword>
<keyword evidence="2" id="KW-0812">Transmembrane</keyword>
<proteinExistence type="predicted"/>
<name>A0A8J4BEE5_9CHLO</name>
<comment type="caution">
    <text evidence="3">The sequence shown here is derived from an EMBL/GenBank/DDBJ whole genome shotgun (WGS) entry which is preliminary data.</text>
</comment>
<sequence>ATAAGVATWPARAVDGGGGRDLEPDGGDKVSYYYCLTVSPTVCDSCNLAELDAVLASYTRLSRQSQPERHYVWPTDGAAVKPGVVVPGVGAATSSPAVAAAPAGAAGYLPSVGWPSYDTTLPYPVVPTGPSADVPFFPGRTDEVGVIGGDEGTVAELAAPPVGGAAAAALAAAAWEAVASAAAAPDGTTRLATRVVGAARAVGEALVAAAHSLAYDIRRRADEIVRQQVMVRGAGGTGRIGGRGRAATLLPLRAAVIMVWLLARAAAVAVGVMTEVLAATGAVAAEFVLFSGALFTRWIPFLMNPGRRQQRPMGLRTAFLARTGLYAGSSGGGWGLIPGVIAALALPSHMASTMAGTALLVYGELHASLEEGARVLLRALADAASQLAEHAGGPEAAGLTRGSLEAIGYAIDAITGVRKIGLRAVAREYQRRQAAAMLGPPPPPPTMRRRRR</sequence>
<dbReference type="EMBL" id="BNCO01000039">
    <property type="protein sequence ID" value="GIL60328.1"/>
    <property type="molecule type" value="Genomic_DNA"/>
</dbReference>
<keyword evidence="2" id="KW-0472">Membrane</keyword>
<evidence type="ECO:0000313" key="4">
    <source>
        <dbReference type="Proteomes" id="UP000747399"/>
    </source>
</evidence>
<feature type="transmembrane region" description="Helical" evidence="2">
    <location>
        <begin position="249"/>
        <end position="270"/>
    </location>
</feature>
<keyword evidence="2" id="KW-1133">Transmembrane helix</keyword>
<evidence type="ECO:0000256" key="1">
    <source>
        <dbReference type="SAM" id="MobiDB-lite"/>
    </source>
</evidence>
<feature type="transmembrane region" description="Helical" evidence="2">
    <location>
        <begin position="319"/>
        <end position="346"/>
    </location>
</feature>
<dbReference type="Proteomes" id="UP000747399">
    <property type="component" value="Unassembled WGS sequence"/>
</dbReference>
<organism evidence="3 4">
    <name type="scientific">Volvox africanus</name>
    <dbReference type="NCBI Taxonomy" id="51714"/>
    <lineage>
        <taxon>Eukaryota</taxon>
        <taxon>Viridiplantae</taxon>
        <taxon>Chlorophyta</taxon>
        <taxon>core chlorophytes</taxon>
        <taxon>Chlorophyceae</taxon>
        <taxon>CS clade</taxon>
        <taxon>Chlamydomonadales</taxon>
        <taxon>Volvocaceae</taxon>
        <taxon>Volvox</taxon>
    </lineage>
</organism>
<evidence type="ECO:0000256" key="2">
    <source>
        <dbReference type="SAM" id="Phobius"/>
    </source>
</evidence>
<gene>
    <name evidence="3" type="ORF">Vafri_14956</name>
</gene>
<evidence type="ECO:0000313" key="3">
    <source>
        <dbReference type="EMBL" id="GIL60328.1"/>
    </source>
</evidence>
<accession>A0A8J4BEE5</accession>
<feature type="transmembrane region" description="Helical" evidence="2">
    <location>
        <begin position="276"/>
        <end position="299"/>
    </location>
</feature>
<feature type="region of interest" description="Disordered" evidence="1">
    <location>
        <begin position="433"/>
        <end position="452"/>
    </location>
</feature>
<reference evidence="3" key="1">
    <citation type="journal article" date="2021" name="Proc. Natl. Acad. Sci. U.S.A.">
        <title>Three genomes in the algal genus Volvox reveal the fate of a haploid sex-determining region after a transition to homothallism.</title>
        <authorList>
            <person name="Yamamoto K."/>
            <person name="Hamaji T."/>
            <person name="Kawai-Toyooka H."/>
            <person name="Matsuzaki R."/>
            <person name="Takahashi F."/>
            <person name="Nishimura Y."/>
            <person name="Kawachi M."/>
            <person name="Noguchi H."/>
            <person name="Minakuchi Y."/>
            <person name="Umen J.G."/>
            <person name="Toyoda A."/>
            <person name="Nozaki H."/>
        </authorList>
    </citation>
    <scope>NUCLEOTIDE SEQUENCE</scope>
    <source>
        <strain evidence="3">NIES-3780</strain>
    </source>
</reference>
<dbReference type="AlphaFoldDB" id="A0A8J4BEE5"/>
<feature type="non-terminal residue" evidence="3">
    <location>
        <position position="452"/>
    </location>
</feature>
<protein>
    <submittedName>
        <fullName evidence="3">Uncharacterized protein</fullName>
    </submittedName>
</protein>